<evidence type="ECO:0000256" key="3">
    <source>
        <dbReference type="ARBA" id="ARBA00023015"/>
    </source>
</evidence>
<reference evidence="8" key="2">
    <citation type="submission" date="2023-06" db="EMBL/GenBank/DDBJ databases">
        <authorList>
            <consortium name="Lawrence Berkeley National Laboratory"/>
            <person name="Haridas S."/>
            <person name="Hensen N."/>
            <person name="Bonometti L."/>
            <person name="Westerberg I."/>
            <person name="Brannstrom I.O."/>
            <person name="Guillou S."/>
            <person name="Cros-Aarteil S."/>
            <person name="Calhoun S."/>
            <person name="Kuo A."/>
            <person name="Mondo S."/>
            <person name="Pangilinan J."/>
            <person name="Riley R."/>
            <person name="Labutti K."/>
            <person name="Andreopoulos B."/>
            <person name="Lipzen A."/>
            <person name="Chen C."/>
            <person name="Yanf M."/>
            <person name="Daum C."/>
            <person name="Ng V."/>
            <person name="Clum A."/>
            <person name="Steindorff A."/>
            <person name="Ohm R."/>
            <person name="Martin F."/>
            <person name="Silar P."/>
            <person name="Natvig D."/>
            <person name="Lalanne C."/>
            <person name="Gautier V."/>
            <person name="Ament-Velasquez S.L."/>
            <person name="Kruys A."/>
            <person name="Hutchinson M.I."/>
            <person name="Powell A.J."/>
            <person name="Barry K."/>
            <person name="Miller A.N."/>
            <person name="Grigoriev I.V."/>
            <person name="Debuchy R."/>
            <person name="Gladieux P."/>
            <person name="Thoren M.H."/>
            <person name="Johannesson H."/>
        </authorList>
    </citation>
    <scope>NUCLEOTIDE SEQUENCE</scope>
    <source>
        <strain evidence="8">SMH4131-1</strain>
    </source>
</reference>
<sequence length="628" mass="70608">MATSRQQPGLACEECRKRKLKCDRRRPCCGPCHDAGVSCHVNESRQRRGPKKGHMKAMRTRLATLEGLFNRGIGAGCATAEITTAIETHATNDVLGLHADDATLELTSSHELVLASSTREDEVGHLFGLSCELEASESPPREPPDLLWPLTDMPWSNTTLPCSPSPARSLVSVVSTIDLGMLSDHVRAELNHLYFDRVHPVVPIIHQVRYFSQQSTTQQSSTESTPHAALQYAMWALATCSSAQFQELRERLHAHARLILEGLESNELFAASPSVEQAQAWLLVAHYEFCYFDFQRAWITMGRAFRVIQLLRMHEIDKQILPTPAVSLSPEDWTKLEEQRRTFWVAYTLDRYVSICRDWPLGLHEETICTRLPAPEADFQHSRPVQMGFLPMAIESSGETMLPPLTESIVLATLCRRRRLMPPSVHASADHRGFADSTVPPTPRCQGLYQMVKKRIALLKLPLTSMELFDPMRLFTNMLAHAVLIYLSDQVLFDTTGEAHTSVEAYQQMLVETLESVCDLISLVKVLTKSSLLKGHKCSSVFVYIAIKFLRDHPNLPSFTSLTDMARETHIKELMVALRVLQDGNNLAREYLGLLDVENLPDPWGFLTMCPSGALNACWQQDVERTQA</sequence>
<dbReference type="InterPro" id="IPR050815">
    <property type="entry name" value="TF_fung"/>
</dbReference>
<dbReference type="CDD" id="cd00067">
    <property type="entry name" value="GAL4"/>
    <property type="match status" value="1"/>
</dbReference>
<comment type="subcellular location">
    <subcellularLocation>
        <location evidence="1">Nucleus</location>
    </subcellularLocation>
</comment>
<dbReference type="InterPro" id="IPR007219">
    <property type="entry name" value="XnlR_reg_dom"/>
</dbReference>
<dbReference type="AlphaFoldDB" id="A0AAE0I948"/>
<accession>A0AAE0I948</accession>
<feature type="domain" description="Zn(2)-C6 fungal-type" evidence="7">
    <location>
        <begin position="11"/>
        <end position="41"/>
    </location>
</feature>
<evidence type="ECO:0000313" key="8">
    <source>
        <dbReference type="EMBL" id="KAK3320579.1"/>
    </source>
</evidence>
<dbReference type="SUPFAM" id="SSF57701">
    <property type="entry name" value="Zn2/Cys6 DNA-binding domain"/>
    <property type="match status" value="1"/>
</dbReference>
<dbReference type="GO" id="GO:0008270">
    <property type="term" value="F:zinc ion binding"/>
    <property type="evidence" value="ECO:0007669"/>
    <property type="project" value="InterPro"/>
</dbReference>
<dbReference type="GO" id="GO:0000981">
    <property type="term" value="F:DNA-binding transcription factor activity, RNA polymerase II-specific"/>
    <property type="evidence" value="ECO:0007669"/>
    <property type="project" value="InterPro"/>
</dbReference>
<proteinExistence type="predicted"/>
<dbReference type="GO" id="GO:0006351">
    <property type="term" value="P:DNA-templated transcription"/>
    <property type="evidence" value="ECO:0007669"/>
    <property type="project" value="InterPro"/>
</dbReference>
<protein>
    <submittedName>
        <fullName evidence="8">Fungal-specific transcription factor domain-containing protein</fullName>
    </submittedName>
</protein>
<dbReference type="PANTHER" id="PTHR47338">
    <property type="entry name" value="ZN(II)2CYS6 TRANSCRIPTION FACTOR (EUROFUNG)-RELATED"/>
    <property type="match status" value="1"/>
</dbReference>
<keyword evidence="9" id="KW-1185">Reference proteome</keyword>
<dbReference type="PANTHER" id="PTHR47338:SF3">
    <property type="entry name" value="C6 FINGER DOMAIN TRANSCRIPTION FACTOR DBAA-RELATED"/>
    <property type="match status" value="1"/>
</dbReference>
<name>A0AAE0I948_9PEZI</name>
<dbReference type="GO" id="GO:0005634">
    <property type="term" value="C:nucleus"/>
    <property type="evidence" value="ECO:0007669"/>
    <property type="project" value="UniProtKB-SubCell"/>
</dbReference>
<evidence type="ECO:0000259" key="7">
    <source>
        <dbReference type="PROSITE" id="PS50048"/>
    </source>
</evidence>
<dbReference type="PROSITE" id="PS00463">
    <property type="entry name" value="ZN2_CY6_FUNGAL_1"/>
    <property type="match status" value="1"/>
</dbReference>
<dbReference type="EMBL" id="JAUEPO010000005">
    <property type="protein sequence ID" value="KAK3320579.1"/>
    <property type="molecule type" value="Genomic_DNA"/>
</dbReference>
<keyword evidence="4" id="KW-0238">DNA-binding</keyword>
<dbReference type="Proteomes" id="UP001286456">
    <property type="component" value="Unassembled WGS sequence"/>
</dbReference>
<dbReference type="InterPro" id="IPR001138">
    <property type="entry name" value="Zn2Cys6_DnaBD"/>
</dbReference>
<dbReference type="Pfam" id="PF04082">
    <property type="entry name" value="Fungal_trans"/>
    <property type="match status" value="1"/>
</dbReference>
<evidence type="ECO:0000256" key="5">
    <source>
        <dbReference type="ARBA" id="ARBA00023163"/>
    </source>
</evidence>
<dbReference type="InterPro" id="IPR036864">
    <property type="entry name" value="Zn2-C6_fun-type_DNA-bd_sf"/>
</dbReference>
<keyword evidence="6" id="KW-0539">Nucleus</keyword>
<dbReference type="Pfam" id="PF00172">
    <property type="entry name" value="Zn_clus"/>
    <property type="match status" value="1"/>
</dbReference>
<evidence type="ECO:0000256" key="1">
    <source>
        <dbReference type="ARBA" id="ARBA00004123"/>
    </source>
</evidence>
<dbReference type="PROSITE" id="PS50048">
    <property type="entry name" value="ZN2_CY6_FUNGAL_2"/>
    <property type="match status" value="1"/>
</dbReference>
<evidence type="ECO:0000313" key="9">
    <source>
        <dbReference type="Proteomes" id="UP001286456"/>
    </source>
</evidence>
<dbReference type="Gene3D" id="4.10.240.10">
    <property type="entry name" value="Zn(2)-C6 fungal-type DNA-binding domain"/>
    <property type="match status" value="1"/>
</dbReference>
<evidence type="ECO:0000256" key="4">
    <source>
        <dbReference type="ARBA" id="ARBA00023125"/>
    </source>
</evidence>
<keyword evidence="2" id="KW-0479">Metal-binding</keyword>
<dbReference type="CDD" id="cd12148">
    <property type="entry name" value="fungal_TF_MHR"/>
    <property type="match status" value="1"/>
</dbReference>
<dbReference type="GO" id="GO:0003677">
    <property type="term" value="F:DNA binding"/>
    <property type="evidence" value="ECO:0007669"/>
    <property type="project" value="UniProtKB-KW"/>
</dbReference>
<reference evidence="8" key="1">
    <citation type="journal article" date="2023" name="Mol. Phylogenet. Evol.">
        <title>Genome-scale phylogeny and comparative genomics of the fungal order Sordariales.</title>
        <authorList>
            <person name="Hensen N."/>
            <person name="Bonometti L."/>
            <person name="Westerberg I."/>
            <person name="Brannstrom I.O."/>
            <person name="Guillou S."/>
            <person name="Cros-Aarteil S."/>
            <person name="Calhoun S."/>
            <person name="Haridas S."/>
            <person name="Kuo A."/>
            <person name="Mondo S."/>
            <person name="Pangilinan J."/>
            <person name="Riley R."/>
            <person name="LaButti K."/>
            <person name="Andreopoulos B."/>
            <person name="Lipzen A."/>
            <person name="Chen C."/>
            <person name="Yan M."/>
            <person name="Daum C."/>
            <person name="Ng V."/>
            <person name="Clum A."/>
            <person name="Steindorff A."/>
            <person name="Ohm R.A."/>
            <person name="Martin F."/>
            <person name="Silar P."/>
            <person name="Natvig D.O."/>
            <person name="Lalanne C."/>
            <person name="Gautier V."/>
            <person name="Ament-Velasquez S.L."/>
            <person name="Kruys A."/>
            <person name="Hutchinson M.I."/>
            <person name="Powell A.J."/>
            <person name="Barry K."/>
            <person name="Miller A.N."/>
            <person name="Grigoriev I.V."/>
            <person name="Debuchy R."/>
            <person name="Gladieux P."/>
            <person name="Hiltunen Thoren M."/>
            <person name="Johannesson H."/>
        </authorList>
    </citation>
    <scope>NUCLEOTIDE SEQUENCE</scope>
    <source>
        <strain evidence="8">SMH4131-1</strain>
    </source>
</reference>
<comment type="caution">
    <text evidence="8">The sequence shown here is derived from an EMBL/GenBank/DDBJ whole genome shotgun (WGS) entry which is preliminary data.</text>
</comment>
<dbReference type="SMART" id="SM00066">
    <property type="entry name" value="GAL4"/>
    <property type="match status" value="1"/>
</dbReference>
<evidence type="ECO:0000256" key="2">
    <source>
        <dbReference type="ARBA" id="ARBA00022723"/>
    </source>
</evidence>
<gene>
    <name evidence="8" type="ORF">B0T19DRAFT_429939</name>
</gene>
<keyword evidence="3" id="KW-0805">Transcription regulation</keyword>
<dbReference type="SMART" id="SM00906">
    <property type="entry name" value="Fungal_trans"/>
    <property type="match status" value="1"/>
</dbReference>
<evidence type="ECO:0000256" key="6">
    <source>
        <dbReference type="ARBA" id="ARBA00023242"/>
    </source>
</evidence>
<keyword evidence="5" id="KW-0804">Transcription</keyword>
<organism evidence="8 9">
    <name type="scientific">Cercophora scortea</name>
    <dbReference type="NCBI Taxonomy" id="314031"/>
    <lineage>
        <taxon>Eukaryota</taxon>
        <taxon>Fungi</taxon>
        <taxon>Dikarya</taxon>
        <taxon>Ascomycota</taxon>
        <taxon>Pezizomycotina</taxon>
        <taxon>Sordariomycetes</taxon>
        <taxon>Sordariomycetidae</taxon>
        <taxon>Sordariales</taxon>
        <taxon>Lasiosphaeriaceae</taxon>
        <taxon>Cercophora</taxon>
    </lineage>
</organism>